<feature type="domain" description="DUF4190" evidence="2">
    <location>
        <begin position="88"/>
        <end position="152"/>
    </location>
</feature>
<dbReference type="InterPro" id="IPR025241">
    <property type="entry name" value="DUF4190"/>
</dbReference>
<evidence type="ECO:0000256" key="1">
    <source>
        <dbReference type="SAM" id="Phobius"/>
    </source>
</evidence>
<keyword evidence="1" id="KW-0812">Transmembrane</keyword>
<keyword evidence="5" id="KW-1185">Reference proteome</keyword>
<sequence length="171" mass="17537">MWYYEKNGTQQGPIEAARLAELREVGEVSATTLVWRQGMADWTPLGQVAEFASGPGQGGPGNPYQVSSPSIAPSPGAPGVGVAPQNGMALASLILGISGILALLMCFGFVLAVPAVICGHLARTQIRDSSYPQSGDGLALAGLILGYTTLVLNFAPILFGLIAVGVGAWNA</sequence>
<evidence type="ECO:0000313" key="5">
    <source>
        <dbReference type="Proteomes" id="UP000604083"/>
    </source>
</evidence>
<evidence type="ECO:0000259" key="2">
    <source>
        <dbReference type="Pfam" id="PF13828"/>
    </source>
</evidence>
<evidence type="ECO:0000313" key="4">
    <source>
        <dbReference type="EMBL" id="MBK1833882.1"/>
    </source>
</evidence>
<dbReference type="InterPro" id="IPR025640">
    <property type="entry name" value="GYF_2"/>
</dbReference>
<evidence type="ECO:0000259" key="3">
    <source>
        <dbReference type="Pfam" id="PF14237"/>
    </source>
</evidence>
<dbReference type="Pfam" id="PF13828">
    <property type="entry name" value="DUF4190"/>
    <property type="match status" value="1"/>
</dbReference>
<keyword evidence="1" id="KW-0472">Membrane</keyword>
<dbReference type="EMBL" id="JAENIO010000014">
    <property type="protein sequence ID" value="MBK1833882.1"/>
    <property type="molecule type" value="Genomic_DNA"/>
</dbReference>
<feature type="transmembrane region" description="Helical" evidence="1">
    <location>
        <begin position="138"/>
        <end position="169"/>
    </location>
</feature>
<organism evidence="4 5">
    <name type="scientific">Roseibacillus ishigakijimensis</name>
    <dbReference type="NCBI Taxonomy" id="454146"/>
    <lineage>
        <taxon>Bacteria</taxon>
        <taxon>Pseudomonadati</taxon>
        <taxon>Verrucomicrobiota</taxon>
        <taxon>Verrucomicrobiia</taxon>
        <taxon>Verrucomicrobiales</taxon>
        <taxon>Verrucomicrobiaceae</taxon>
        <taxon>Roseibacillus</taxon>
    </lineage>
</organism>
<comment type="caution">
    <text evidence="4">The sequence shown here is derived from an EMBL/GenBank/DDBJ whole genome shotgun (WGS) entry which is preliminary data.</text>
</comment>
<gene>
    <name evidence="4" type="ORF">JIN78_07410</name>
</gene>
<dbReference type="Proteomes" id="UP000604083">
    <property type="component" value="Unassembled WGS sequence"/>
</dbReference>
<name>A0A934VM42_9BACT</name>
<reference evidence="4" key="1">
    <citation type="submission" date="2021-01" db="EMBL/GenBank/DDBJ databases">
        <title>Modified the classification status of verrucomicrobia.</title>
        <authorList>
            <person name="Feng X."/>
        </authorList>
    </citation>
    <scope>NUCLEOTIDE SEQUENCE</scope>
    <source>
        <strain evidence="4">KCTC 12986</strain>
    </source>
</reference>
<keyword evidence="1" id="KW-1133">Transmembrane helix</keyword>
<feature type="transmembrane region" description="Helical" evidence="1">
    <location>
        <begin position="88"/>
        <end position="117"/>
    </location>
</feature>
<feature type="domain" description="GYF" evidence="3">
    <location>
        <begin position="2"/>
        <end position="51"/>
    </location>
</feature>
<dbReference type="RefSeq" id="WP_200391313.1">
    <property type="nucleotide sequence ID" value="NZ_JAENIO010000014.1"/>
</dbReference>
<dbReference type="Pfam" id="PF14237">
    <property type="entry name" value="GYF_2"/>
    <property type="match status" value="1"/>
</dbReference>
<accession>A0A934VM42</accession>
<dbReference type="AlphaFoldDB" id="A0A934VM42"/>
<proteinExistence type="predicted"/>
<protein>
    <submittedName>
        <fullName evidence="4">DUF4339 domain-containing protein</fullName>
    </submittedName>
</protein>